<dbReference type="AlphaFoldDB" id="A0AAD7NPK2"/>
<evidence type="ECO:0000313" key="3">
    <source>
        <dbReference type="Proteomes" id="UP001215280"/>
    </source>
</evidence>
<evidence type="ECO:0000313" key="2">
    <source>
        <dbReference type="EMBL" id="KAJ7769075.1"/>
    </source>
</evidence>
<sequence>MPSSTRCRVYHWRSHLAQCLPARPRMHPVRAPTIFLGVCHAWRNIALSAPSLWATISDEDIPTVNFFKSLEIWLNRTRGLPLSLALRVPAAVRALVERHALRVRNLELSLLSAEDLEQITFPFTSLHSLADENTTNTNTEYFSRNARECVERLRGAPNLVECNFSRVFYQEDNIPNMLTHLSLQHLRLGQSMSEDPHGMYDSTTAILRYLTLLALWALVISIFDITSIDFLSFLTRSSPHLQSLHLWLVDSEVLHMMDEKILEQYLQFLPGLTDLDIGPTSNSMFPLLKVLHTVPDLLPNLRNLKIRKARVNSADYEILRSFRLESTSKELLPDDITVALRQLVQDGMRIYIGTKGRNYL</sequence>
<gene>
    <name evidence="2" type="ORF">DFH07DRAFT_938260</name>
</gene>
<comment type="caution">
    <text evidence="2">The sequence shown here is derived from an EMBL/GenBank/DDBJ whole genome shotgun (WGS) entry which is preliminary data.</text>
</comment>
<name>A0AAD7NPK2_9AGAR</name>
<dbReference type="EMBL" id="JARJLG010000026">
    <property type="protein sequence ID" value="KAJ7769075.1"/>
    <property type="molecule type" value="Genomic_DNA"/>
</dbReference>
<proteinExistence type="predicted"/>
<evidence type="ECO:0008006" key="4">
    <source>
        <dbReference type="Google" id="ProtNLM"/>
    </source>
</evidence>
<accession>A0AAD7NPK2</accession>
<dbReference type="Gene3D" id="3.80.10.10">
    <property type="entry name" value="Ribonuclease Inhibitor"/>
    <property type="match status" value="1"/>
</dbReference>
<dbReference type="Proteomes" id="UP001215280">
    <property type="component" value="Unassembled WGS sequence"/>
</dbReference>
<organism evidence="2 3">
    <name type="scientific">Mycena maculata</name>
    <dbReference type="NCBI Taxonomy" id="230809"/>
    <lineage>
        <taxon>Eukaryota</taxon>
        <taxon>Fungi</taxon>
        <taxon>Dikarya</taxon>
        <taxon>Basidiomycota</taxon>
        <taxon>Agaricomycotina</taxon>
        <taxon>Agaricomycetes</taxon>
        <taxon>Agaricomycetidae</taxon>
        <taxon>Agaricales</taxon>
        <taxon>Marasmiineae</taxon>
        <taxon>Mycenaceae</taxon>
        <taxon>Mycena</taxon>
    </lineage>
</organism>
<protein>
    <recommendedName>
        <fullName evidence="4">F-box domain-containing protein</fullName>
    </recommendedName>
</protein>
<dbReference type="SUPFAM" id="SSF52058">
    <property type="entry name" value="L domain-like"/>
    <property type="match status" value="1"/>
</dbReference>
<keyword evidence="3" id="KW-1185">Reference proteome</keyword>
<reference evidence="2" key="1">
    <citation type="submission" date="2023-03" db="EMBL/GenBank/DDBJ databases">
        <title>Massive genome expansion in bonnet fungi (Mycena s.s.) driven by repeated elements and novel gene families across ecological guilds.</title>
        <authorList>
            <consortium name="Lawrence Berkeley National Laboratory"/>
            <person name="Harder C.B."/>
            <person name="Miyauchi S."/>
            <person name="Viragh M."/>
            <person name="Kuo A."/>
            <person name="Thoen E."/>
            <person name="Andreopoulos B."/>
            <person name="Lu D."/>
            <person name="Skrede I."/>
            <person name="Drula E."/>
            <person name="Henrissat B."/>
            <person name="Morin E."/>
            <person name="Kohler A."/>
            <person name="Barry K."/>
            <person name="LaButti K."/>
            <person name="Morin E."/>
            <person name="Salamov A."/>
            <person name="Lipzen A."/>
            <person name="Mereny Z."/>
            <person name="Hegedus B."/>
            <person name="Baldrian P."/>
            <person name="Stursova M."/>
            <person name="Weitz H."/>
            <person name="Taylor A."/>
            <person name="Grigoriev I.V."/>
            <person name="Nagy L.G."/>
            <person name="Martin F."/>
            <person name="Kauserud H."/>
        </authorList>
    </citation>
    <scope>NUCLEOTIDE SEQUENCE</scope>
    <source>
        <strain evidence="2">CBHHK188m</strain>
    </source>
</reference>
<feature type="transmembrane region" description="Helical" evidence="1">
    <location>
        <begin position="209"/>
        <end position="234"/>
    </location>
</feature>
<keyword evidence="1" id="KW-1133">Transmembrane helix</keyword>
<dbReference type="InterPro" id="IPR032675">
    <property type="entry name" value="LRR_dom_sf"/>
</dbReference>
<evidence type="ECO:0000256" key="1">
    <source>
        <dbReference type="SAM" id="Phobius"/>
    </source>
</evidence>
<keyword evidence="1" id="KW-0472">Membrane</keyword>
<keyword evidence="1" id="KW-0812">Transmembrane</keyword>